<dbReference type="GeneID" id="73381713"/>
<dbReference type="AlphaFoldDB" id="A0AAI9WWK2"/>
<dbReference type="InterPro" id="IPR019368">
    <property type="entry name" value="Ribosomal_mS29"/>
</dbReference>
<dbReference type="PIRSF" id="PIRSF036996">
    <property type="entry name" value="RSM23"/>
    <property type="match status" value="1"/>
</dbReference>
<comment type="subcellular location">
    <subcellularLocation>
        <location evidence="1">Mitochondrion</location>
    </subcellularLocation>
</comment>
<keyword evidence="6" id="KW-0687">Ribonucleoprotein</keyword>
<evidence type="ECO:0000256" key="6">
    <source>
        <dbReference type="ARBA" id="ARBA00023274"/>
    </source>
</evidence>
<protein>
    <recommendedName>
        <fullName evidence="7">Small ribosomal subunit protein mS29</fullName>
    </recommendedName>
</protein>
<dbReference type="Pfam" id="PF10236">
    <property type="entry name" value="DAP3"/>
    <property type="match status" value="1"/>
</dbReference>
<evidence type="ECO:0000256" key="1">
    <source>
        <dbReference type="ARBA" id="ARBA00004173"/>
    </source>
</evidence>
<dbReference type="InterPro" id="IPR027417">
    <property type="entry name" value="P-loop_NTPase"/>
</dbReference>
<evidence type="ECO:0000256" key="4">
    <source>
        <dbReference type="ARBA" id="ARBA00022980"/>
    </source>
</evidence>
<evidence type="ECO:0000313" key="9">
    <source>
        <dbReference type="Proteomes" id="UP001202479"/>
    </source>
</evidence>
<keyword evidence="5" id="KW-0496">Mitochondrion</keyword>
<keyword evidence="9" id="KW-1185">Reference proteome</keyword>
<dbReference type="GO" id="GO:0003735">
    <property type="term" value="F:structural constituent of ribosome"/>
    <property type="evidence" value="ECO:0007669"/>
    <property type="project" value="TreeGrafter"/>
</dbReference>
<evidence type="ECO:0000256" key="3">
    <source>
        <dbReference type="ARBA" id="ARBA00022946"/>
    </source>
</evidence>
<keyword evidence="3" id="KW-0809">Transit peptide</keyword>
<dbReference type="RefSeq" id="XP_049178785.1">
    <property type="nucleotide sequence ID" value="XM_049325502.1"/>
</dbReference>
<proteinExistence type="inferred from homology"/>
<accession>A0AAI9WWK2</accession>
<evidence type="ECO:0000256" key="7">
    <source>
        <dbReference type="ARBA" id="ARBA00035140"/>
    </source>
</evidence>
<evidence type="ECO:0000256" key="5">
    <source>
        <dbReference type="ARBA" id="ARBA00023128"/>
    </source>
</evidence>
<evidence type="ECO:0000256" key="2">
    <source>
        <dbReference type="ARBA" id="ARBA00009863"/>
    </source>
</evidence>
<evidence type="ECO:0000313" key="8">
    <source>
        <dbReference type="EMBL" id="KAI3403038.2"/>
    </source>
</evidence>
<dbReference type="Gene3D" id="3.40.50.300">
    <property type="entry name" value="P-loop containing nucleotide triphosphate hydrolases"/>
    <property type="match status" value="1"/>
</dbReference>
<dbReference type="GO" id="GO:0032543">
    <property type="term" value="P:mitochondrial translation"/>
    <property type="evidence" value="ECO:0007669"/>
    <property type="project" value="InterPro"/>
</dbReference>
<gene>
    <name evidence="8" type="ORF">KGF56_004098</name>
</gene>
<comment type="caution">
    <text evidence="8">The sequence shown here is derived from an EMBL/GenBank/DDBJ whole genome shotgun (WGS) entry which is preliminary data.</text>
</comment>
<dbReference type="GO" id="GO:0005763">
    <property type="term" value="C:mitochondrial small ribosomal subunit"/>
    <property type="evidence" value="ECO:0007669"/>
    <property type="project" value="InterPro"/>
</dbReference>
<dbReference type="Proteomes" id="UP001202479">
    <property type="component" value="Unassembled WGS sequence"/>
</dbReference>
<dbReference type="PANTHER" id="PTHR12810:SF0">
    <property type="entry name" value="SMALL RIBOSOMAL SUBUNIT PROTEIN MS29"/>
    <property type="match status" value="1"/>
</dbReference>
<dbReference type="PANTHER" id="PTHR12810">
    <property type="entry name" value="MITOCHONDRIAL 28S RIBOSOMAL PROTEIN S29"/>
    <property type="match status" value="1"/>
</dbReference>
<organism evidence="8 9">
    <name type="scientific">Candida oxycetoniae</name>
    <dbReference type="NCBI Taxonomy" id="497107"/>
    <lineage>
        <taxon>Eukaryota</taxon>
        <taxon>Fungi</taxon>
        <taxon>Dikarya</taxon>
        <taxon>Ascomycota</taxon>
        <taxon>Saccharomycotina</taxon>
        <taxon>Pichiomycetes</taxon>
        <taxon>Debaryomycetaceae</taxon>
        <taxon>Candida/Lodderomyces clade</taxon>
        <taxon>Candida</taxon>
    </lineage>
</organism>
<comment type="similarity">
    <text evidence="2">Belongs to the mitochondrion-specific ribosomal protein mS29 family.</text>
</comment>
<dbReference type="InterPro" id="IPR017082">
    <property type="entry name" value="Ribosomal_mS29_fun"/>
</dbReference>
<reference evidence="8" key="1">
    <citation type="journal article" date="2022" name="DNA Res.">
        <title>Genome analysis of five recently described species of the CUG-Ser clade uncovers Candida theae as a new hybrid lineage with pathogenic potential in the Candida parapsilosis species complex.</title>
        <authorList>
            <person name="Mixao V."/>
            <person name="Del Olmo V."/>
            <person name="Hegedusova E."/>
            <person name="Saus E."/>
            <person name="Pryszcz L."/>
            <person name="Cillingova A."/>
            <person name="Nosek J."/>
            <person name="Gabaldon T."/>
        </authorList>
    </citation>
    <scope>NUCLEOTIDE SEQUENCE</scope>
    <source>
        <strain evidence="8">CBS 10844</strain>
    </source>
</reference>
<sequence>MLSCCANLAKMAKMAKVGKVAGVPRGMVYSGQLFTTSAIVLATPRQKEGKTKQAMRRKADVKDKVKKTTSLTHLGFRDAVRELKFEKLASVLNVDELNISSLKAEVVTKYPAKIEAKLRALLAFKPYQHHELFKNPISLVTSNTERIKKSFVEQLEKGSKTNRIYLDGKKGCGKSTLVNQAIALALNKFENNVVILHMHSADLIGNGTSDYFKNSKLGLYQQPMATKRWLTKLLAANEDVFKKIKLTKDVQFVRDKREIELKANKNTIFDYVSQNREINTGMPTMSFQFFIQQLIDNSAKFPVILSVDDFNAMADYSKTQYFHPDHTPIHINEFELADTIFKFASGELSFEKGGVLLAKSFNFAPKRMTTHIAVYPEEEYDPYMKLPMFDIKIAQRLLQNGGIKPFKVEDMTKLETKALLKFWRDQNVLIVRQDFHKQEYGDTEKPQAEFDEEKQFEKIVQSSYVISQGNPYGLVKQSLLSY</sequence>
<dbReference type="SUPFAM" id="SSF52540">
    <property type="entry name" value="P-loop containing nucleoside triphosphate hydrolases"/>
    <property type="match status" value="1"/>
</dbReference>
<name>A0AAI9WWK2_9ASCO</name>
<dbReference type="EMBL" id="JAHUZD010000138">
    <property type="protein sequence ID" value="KAI3403038.2"/>
    <property type="molecule type" value="Genomic_DNA"/>
</dbReference>
<keyword evidence="4" id="KW-0689">Ribosomal protein</keyword>